<dbReference type="SMART" id="SM00445">
    <property type="entry name" value="LINK"/>
    <property type="match status" value="2"/>
</dbReference>
<keyword evidence="7" id="KW-0106">Calcium</keyword>
<evidence type="ECO:0000256" key="9">
    <source>
        <dbReference type="ARBA" id="ARBA00023157"/>
    </source>
</evidence>
<organism evidence="16 17">
    <name type="scientific">Latimeria chalumnae</name>
    <name type="common">Coelacanth</name>
    <dbReference type="NCBI Taxonomy" id="7897"/>
    <lineage>
        <taxon>Eukaryota</taxon>
        <taxon>Metazoa</taxon>
        <taxon>Chordata</taxon>
        <taxon>Craniata</taxon>
        <taxon>Vertebrata</taxon>
        <taxon>Euteleostomi</taxon>
        <taxon>Coelacanthiformes</taxon>
        <taxon>Coelacanthidae</taxon>
        <taxon>Latimeria</taxon>
    </lineage>
</organism>
<comment type="subcellular location">
    <subcellularLocation>
        <location evidence="1">Secreted</location>
        <location evidence="1">Extracellular space</location>
        <location evidence="1">Extracellular matrix</location>
    </subcellularLocation>
</comment>
<dbReference type="InterPro" id="IPR016187">
    <property type="entry name" value="CTDL_fold"/>
</dbReference>
<evidence type="ECO:0000256" key="11">
    <source>
        <dbReference type="ARBA" id="ARBA00023319"/>
    </source>
</evidence>
<dbReference type="STRING" id="7897.ENSLACP00000017148"/>
<dbReference type="HOGENOM" id="CLU_052285_1_0_1"/>
<dbReference type="PROSITE" id="PS50963">
    <property type="entry name" value="LINK_2"/>
    <property type="match status" value="2"/>
</dbReference>
<evidence type="ECO:0000313" key="17">
    <source>
        <dbReference type="Proteomes" id="UP000008672"/>
    </source>
</evidence>
<keyword evidence="17" id="KW-1185">Reference proteome</keyword>
<dbReference type="eggNOG" id="ENOG502QRBE">
    <property type="taxonomic scope" value="Eukaryota"/>
</dbReference>
<evidence type="ECO:0000256" key="3">
    <source>
        <dbReference type="ARBA" id="ARBA00022530"/>
    </source>
</evidence>
<dbReference type="InParanoid" id="H3B5H7"/>
<evidence type="ECO:0000259" key="14">
    <source>
        <dbReference type="PROSITE" id="PS50835"/>
    </source>
</evidence>
<dbReference type="EMBL" id="AFYH01075222">
    <property type="status" value="NOT_ANNOTATED_CDS"/>
    <property type="molecule type" value="Genomic_DNA"/>
</dbReference>
<reference evidence="16" key="2">
    <citation type="submission" date="2025-08" db="UniProtKB">
        <authorList>
            <consortium name="Ensembl"/>
        </authorList>
    </citation>
    <scope>IDENTIFICATION</scope>
</reference>
<reference evidence="16" key="3">
    <citation type="submission" date="2025-09" db="UniProtKB">
        <authorList>
            <consortium name="Ensembl"/>
        </authorList>
    </citation>
    <scope>IDENTIFICATION</scope>
</reference>
<dbReference type="InterPro" id="IPR050691">
    <property type="entry name" value="Hyaluronan_bind_Proteoglycan"/>
</dbReference>
<dbReference type="InterPro" id="IPR016186">
    <property type="entry name" value="C-type_lectin-like/link_sf"/>
</dbReference>
<dbReference type="OMA" id="MPTINAN"/>
<dbReference type="Gene3D" id="3.10.100.10">
    <property type="entry name" value="Mannose-Binding Protein A, subunit A"/>
    <property type="match status" value="2"/>
</dbReference>
<dbReference type="FunFam" id="2.60.40.10:FF:000361">
    <property type="entry name" value="versican core protein-like"/>
    <property type="match status" value="1"/>
</dbReference>
<evidence type="ECO:0000256" key="5">
    <source>
        <dbReference type="ARBA" id="ARBA00022729"/>
    </source>
</evidence>
<evidence type="ECO:0000256" key="2">
    <source>
        <dbReference type="ARBA" id="ARBA00022525"/>
    </source>
</evidence>
<dbReference type="CDD" id="cd03517">
    <property type="entry name" value="Link_domain_CSPGs_modules_1_3"/>
    <property type="match status" value="1"/>
</dbReference>
<evidence type="ECO:0000256" key="6">
    <source>
        <dbReference type="ARBA" id="ARBA00022737"/>
    </source>
</evidence>
<feature type="domain" description="Link" evidence="15">
    <location>
        <begin position="254"/>
        <end position="350"/>
    </location>
</feature>
<evidence type="ECO:0000256" key="12">
    <source>
        <dbReference type="PROSITE-ProRule" id="PRU00323"/>
    </source>
</evidence>
<dbReference type="InterPro" id="IPR013783">
    <property type="entry name" value="Ig-like_fold"/>
</dbReference>
<dbReference type="GO" id="GO:0007417">
    <property type="term" value="P:central nervous system development"/>
    <property type="evidence" value="ECO:0007669"/>
    <property type="project" value="TreeGrafter"/>
</dbReference>
<dbReference type="PROSITE" id="PS50835">
    <property type="entry name" value="IG_LIKE"/>
    <property type="match status" value="1"/>
</dbReference>
<evidence type="ECO:0000256" key="7">
    <source>
        <dbReference type="ARBA" id="ARBA00022837"/>
    </source>
</evidence>
<feature type="disulfide bond" evidence="12">
    <location>
        <begin position="199"/>
        <end position="220"/>
    </location>
</feature>
<evidence type="ECO:0000259" key="15">
    <source>
        <dbReference type="PROSITE" id="PS50963"/>
    </source>
</evidence>
<evidence type="ECO:0000256" key="10">
    <source>
        <dbReference type="ARBA" id="ARBA00023180"/>
    </source>
</evidence>
<proteinExistence type="predicted"/>
<keyword evidence="8" id="KW-0654">Proteoglycan</keyword>
<keyword evidence="9 12" id="KW-1015">Disulfide bond</keyword>
<dbReference type="Pfam" id="PF07686">
    <property type="entry name" value="V-set"/>
    <property type="match status" value="1"/>
</dbReference>
<evidence type="ECO:0000313" key="16">
    <source>
        <dbReference type="Ensembl" id="ENSLACP00000017148.1"/>
    </source>
</evidence>
<dbReference type="GO" id="GO:0007155">
    <property type="term" value="P:cell adhesion"/>
    <property type="evidence" value="ECO:0007669"/>
    <property type="project" value="InterPro"/>
</dbReference>
<dbReference type="PANTHER" id="PTHR22804">
    <property type="entry name" value="AGGRECAN/VERSICAN PROTEOGLYCAN"/>
    <property type="match status" value="1"/>
</dbReference>
<dbReference type="EMBL" id="AFYH01075223">
    <property type="status" value="NOT_ANNOTATED_CDS"/>
    <property type="molecule type" value="Genomic_DNA"/>
</dbReference>
<dbReference type="GO" id="GO:0045202">
    <property type="term" value="C:synapse"/>
    <property type="evidence" value="ECO:0007669"/>
    <property type="project" value="TreeGrafter"/>
</dbReference>
<dbReference type="Ensembl" id="ENSLACT00000017274.1">
    <property type="protein sequence ID" value="ENSLACP00000017148.1"/>
    <property type="gene ID" value="ENSLACG00000015110.1"/>
</dbReference>
<evidence type="ECO:0000256" key="13">
    <source>
        <dbReference type="SAM" id="SignalP"/>
    </source>
</evidence>
<dbReference type="InterPro" id="IPR000538">
    <property type="entry name" value="Link_dom"/>
</dbReference>
<keyword evidence="2" id="KW-0964">Secreted</keyword>
<keyword evidence="3" id="KW-0272">Extracellular matrix</keyword>
<evidence type="ECO:0000256" key="4">
    <source>
        <dbReference type="ARBA" id="ARBA00022536"/>
    </source>
</evidence>
<accession>H3B5H7</accession>
<dbReference type="GO" id="GO:0001501">
    <property type="term" value="P:skeletal system development"/>
    <property type="evidence" value="ECO:0007669"/>
    <property type="project" value="TreeGrafter"/>
</dbReference>
<feature type="chain" id="PRO_5003580501" description="Versican" evidence="13">
    <location>
        <begin position="21"/>
        <end position="376"/>
    </location>
</feature>
<dbReference type="GO" id="GO:0005615">
    <property type="term" value="C:extracellular space"/>
    <property type="evidence" value="ECO:0007669"/>
    <property type="project" value="TreeGrafter"/>
</dbReference>
<sequence>MLLNIKHILWMSIILATATAFHKVIKDEKSPSVRGSLSGRAALPCFFSTIPTYAPGYSSPHDYLRIKWTKIEPDKDGKDVKETTVLVAQNGVIKIGPGYKGRVSVPSHPRDIGDASLTMVKLRASDAGVYRCEVMSGIEDTQDTVSLEVAAGVVFHYRASTNRYNMNFSRARHACLENGATLATSAQLRAAYEDGFDQCDAGWLVDQTVRYPITKPRNRCYGDKMGRPGIRTYGIRDPNETYDVYCYVDYLHGEVFHVTSSGKLTFEEAKRACEDKGSVLANTGQLHAAWRQGLDRCDYGWLADGSVRYPIAVAKTQCGGGQLGVRTLYKYTNRTGFPDSSSKFDAYCFRGEHSISVVTKIEIAVILAHNYNSLLS</sequence>
<dbReference type="CDD" id="cd03520">
    <property type="entry name" value="Link_domain_CSPGs_modules_2_4"/>
    <property type="match status" value="1"/>
</dbReference>
<evidence type="ECO:0000256" key="8">
    <source>
        <dbReference type="ARBA" id="ARBA00022974"/>
    </source>
</evidence>
<dbReference type="FunFam" id="3.10.100.10:FF:000002">
    <property type="entry name" value="Hyaluronan proteoglycan link protein 1"/>
    <property type="match status" value="1"/>
</dbReference>
<dbReference type="GO" id="GO:0005540">
    <property type="term" value="F:hyaluronic acid binding"/>
    <property type="evidence" value="ECO:0007669"/>
    <property type="project" value="InterPro"/>
</dbReference>
<keyword evidence="10" id="KW-0325">Glycoprotein</keyword>
<protein>
    <recommendedName>
        <fullName evidence="18">Versican</fullName>
    </recommendedName>
</protein>
<dbReference type="EMBL" id="AFYH01075224">
    <property type="status" value="NOT_ANNOTATED_CDS"/>
    <property type="molecule type" value="Genomic_DNA"/>
</dbReference>
<dbReference type="GO" id="GO:0002052">
    <property type="term" value="P:positive regulation of neuroblast proliferation"/>
    <property type="evidence" value="ECO:0007669"/>
    <property type="project" value="TreeGrafter"/>
</dbReference>
<dbReference type="GO" id="GO:0010001">
    <property type="term" value="P:glial cell differentiation"/>
    <property type="evidence" value="ECO:0007669"/>
    <property type="project" value="TreeGrafter"/>
</dbReference>
<feature type="signal peptide" evidence="13">
    <location>
        <begin position="1"/>
        <end position="20"/>
    </location>
</feature>
<keyword evidence="11" id="KW-0393">Immunoglobulin domain</keyword>
<evidence type="ECO:0000256" key="1">
    <source>
        <dbReference type="ARBA" id="ARBA00004498"/>
    </source>
</evidence>
<feature type="domain" description="Link" evidence="15">
    <location>
        <begin position="153"/>
        <end position="248"/>
    </location>
</feature>
<dbReference type="InterPro" id="IPR007110">
    <property type="entry name" value="Ig-like_dom"/>
</dbReference>
<dbReference type="PROSITE" id="PS01241">
    <property type="entry name" value="LINK_1"/>
    <property type="match status" value="1"/>
</dbReference>
<dbReference type="Proteomes" id="UP000008672">
    <property type="component" value="Unassembled WGS sequence"/>
</dbReference>
<reference evidence="17" key="1">
    <citation type="submission" date="2011-08" db="EMBL/GenBank/DDBJ databases">
        <title>The draft genome of Latimeria chalumnae.</title>
        <authorList>
            <person name="Di Palma F."/>
            <person name="Alfoldi J."/>
            <person name="Johnson J."/>
            <person name="Berlin A."/>
            <person name="Gnerre S."/>
            <person name="Jaffe D."/>
            <person name="MacCallum I."/>
            <person name="Young S."/>
            <person name="Walker B.J."/>
            <person name="Lander E."/>
            <person name="Lindblad-Toh K."/>
        </authorList>
    </citation>
    <scope>NUCLEOTIDE SEQUENCE [LARGE SCALE GENOMIC DNA]</scope>
    <source>
        <strain evidence="17">Wild caught</strain>
    </source>
</reference>
<keyword evidence="6" id="KW-0677">Repeat</keyword>
<dbReference type="Bgee" id="ENSLACG00000015110">
    <property type="expression patterns" value="Expressed in pharyngeal gill and 2 other cell types or tissues"/>
</dbReference>
<dbReference type="InterPro" id="IPR003599">
    <property type="entry name" value="Ig_sub"/>
</dbReference>
<keyword evidence="4" id="KW-0245">EGF-like domain</keyword>
<dbReference type="Pfam" id="PF00193">
    <property type="entry name" value="Xlink"/>
    <property type="match status" value="2"/>
</dbReference>
<dbReference type="FunFam" id="3.10.100.10:FF:000011">
    <property type="entry name" value="Aggrecan core protein"/>
    <property type="match status" value="1"/>
</dbReference>
<dbReference type="SMART" id="SM00409">
    <property type="entry name" value="IG"/>
    <property type="match status" value="1"/>
</dbReference>
<dbReference type="PRINTS" id="PR01265">
    <property type="entry name" value="LINKMODULE"/>
</dbReference>
<dbReference type="SUPFAM" id="SSF48726">
    <property type="entry name" value="Immunoglobulin"/>
    <property type="match status" value="1"/>
</dbReference>
<name>H3B5H7_LATCH</name>
<evidence type="ECO:0008006" key="18">
    <source>
        <dbReference type="Google" id="ProtNLM"/>
    </source>
</evidence>
<dbReference type="SMART" id="SM00406">
    <property type="entry name" value="IGv"/>
    <property type="match status" value="1"/>
</dbReference>
<dbReference type="PANTHER" id="PTHR22804:SF6">
    <property type="entry name" value="VERSICAN CORE PROTEIN"/>
    <property type="match status" value="1"/>
</dbReference>
<feature type="domain" description="Ig-like" evidence="14">
    <location>
        <begin position="35"/>
        <end position="146"/>
    </location>
</feature>
<dbReference type="InterPro" id="IPR013106">
    <property type="entry name" value="Ig_V-set"/>
</dbReference>
<dbReference type="GO" id="GO:0072534">
    <property type="term" value="C:perineuronal net"/>
    <property type="evidence" value="ECO:0007669"/>
    <property type="project" value="TreeGrafter"/>
</dbReference>
<dbReference type="AlphaFoldDB" id="H3B5H7"/>
<dbReference type="Gene3D" id="2.60.40.10">
    <property type="entry name" value="Immunoglobulins"/>
    <property type="match status" value="1"/>
</dbReference>
<comment type="caution">
    <text evidence="12">Lacks conserved residue(s) required for the propagation of feature annotation.</text>
</comment>
<dbReference type="GeneTree" id="ENSGT00940000156102"/>
<dbReference type="SUPFAM" id="SSF56436">
    <property type="entry name" value="C-type lectin-like"/>
    <property type="match status" value="2"/>
</dbReference>
<feature type="disulfide bond" evidence="12">
    <location>
        <begin position="297"/>
        <end position="318"/>
    </location>
</feature>
<keyword evidence="5 13" id="KW-0732">Signal</keyword>
<dbReference type="InterPro" id="IPR036179">
    <property type="entry name" value="Ig-like_dom_sf"/>
</dbReference>